<gene>
    <name evidence="3" type="ORF">S06H3_23439</name>
</gene>
<dbReference type="PANTHER" id="PTHR11851:SF49">
    <property type="entry name" value="MITOCHONDRIAL-PROCESSING PEPTIDASE SUBUNIT ALPHA"/>
    <property type="match status" value="1"/>
</dbReference>
<feature type="non-terminal residue" evidence="3">
    <location>
        <position position="136"/>
    </location>
</feature>
<proteinExistence type="inferred from homology"/>
<name>X1KL18_9ZZZZ</name>
<reference evidence="3" key="1">
    <citation type="journal article" date="2014" name="Front. Microbiol.">
        <title>High frequency of phylogenetically diverse reductive dehalogenase-homologous genes in deep subseafloor sedimentary metagenomes.</title>
        <authorList>
            <person name="Kawai M."/>
            <person name="Futagami T."/>
            <person name="Toyoda A."/>
            <person name="Takaki Y."/>
            <person name="Nishi S."/>
            <person name="Hori S."/>
            <person name="Arai W."/>
            <person name="Tsubouchi T."/>
            <person name="Morono Y."/>
            <person name="Uchiyama I."/>
            <person name="Ito T."/>
            <person name="Fujiyama A."/>
            <person name="Inagaki F."/>
            <person name="Takami H."/>
        </authorList>
    </citation>
    <scope>NUCLEOTIDE SEQUENCE</scope>
    <source>
        <strain evidence="3">Expedition CK06-06</strain>
    </source>
</reference>
<feature type="domain" description="Peptidase M16 C-terminal" evidence="2">
    <location>
        <begin position="2"/>
        <end position="135"/>
    </location>
</feature>
<accession>X1KL18</accession>
<evidence type="ECO:0000256" key="1">
    <source>
        <dbReference type="ARBA" id="ARBA00007261"/>
    </source>
</evidence>
<sequence length="136" mass="15044">MPNNVVVSIAGDIGHEQAVAQIEPLRGKWSAGELPTDYVTNDKQTEPRLRAESRDIEQAHLCLAVHGFSRFHPQRFVLDLLNTVLGGGMSSRLFTEIREHKGLAYDIHSYVEHFLNSGSFITYAGVDPAKVETAIA</sequence>
<dbReference type="SUPFAM" id="SSF63411">
    <property type="entry name" value="LuxS/MPP-like metallohydrolase"/>
    <property type="match status" value="1"/>
</dbReference>
<comment type="caution">
    <text evidence="3">The sequence shown here is derived from an EMBL/GenBank/DDBJ whole genome shotgun (WGS) entry which is preliminary data.</text>
</comment>
<dbReference type="AlphaFoldDB" id="X1KL18"/>
<dbReference type="GO" id="GO:0046872">
    <property type="term" value="F:metal ion binding"/>
    <property type="evidence" value="ECO:0007669"/>
    <property type="project" value="InterPro"/>
</dbReference>
<dbReference type="Pfam" id="PF05193">
    <property type="entry name" value="Peptidase_M16_C"/>
    <property type="match status" value="1"/>
</dbReference>
<dbReference type="InterPro" id="IPR050361">
    <property type="entry name" value="MPP/UQCRC_Complex"/>
</dbReference>
<protein>
    <recommendedName>
        <fullName evidence="2">Peptidase M16 C-terminal domain-containing protein</fullName>
    </recommendedName>
</protein>
<dbReference type="PANTHER" id="PTHR11851">
    <property type="entry name" value="METALLOPROTEASE"/>
    <property type="match status" value="1"/>
</dbReference>
<dbReference type="InterPro" id="IPR011249">
    <property type="entry name" value="Metalloenz_LuxS/M16"/>
</dbReference>
<organism evidence="3">
    <name type="scientific">marine sediment metagenome</name>
    <dbReference type="NCBI Taxonomy" id="412755"/>
    <lineage>
        <taxon>unclassified sequences</taxon>
        <taxon>metagenomes</taxon>
        <taxon>ecological metagenomes</taxon>
    </lineage>
</organism>
<dbReference type="InterPro" id="IPR007863">
    <property type="entry name" value="Peptidase_M16_C"/>
</dbReference>
<comment type="similarity">
    <text evidence="1">Belongs to the peptidase M16 family.</text>
</comment>
<dbReference type="EMBL" id="BARV01012739">
    <property type="protein sequence ID" value="GAI07368.1"/>
    <property type="molecule type" value="Genomic_DNA"/>
</dbReference>
<evidence type="ECO:0000259" key="2">
    <source>
        <dbReference type="Pfam" id="PF05193"/>
    </source>
</evidence>
<dbReference type="Gene3D" id="3.30.830.10">
    <property type="entry name" value="Metalloenzyme, LuxS/M16 peptidase-like"/>
    <property type="match status" value="1"/>
</dbReference>
<evidence type="ECO:0000313" key="3">
    <source>
        <dbReference type="EMBL" id="GAI07368.1"/>
    </source>
</evidence>